<dbReference type="EMBL" id="PDLK01000002">
    <property type="protein sequence ID" value="PHH05538.1"/>
    <property type="molecule type" value="Genomic_DNA"/>
</dbReference>
<accession>A0A855EM51</accession>
<dbReference type="Proteomes" id="UP000222768">
    <property type="component" value="Unassembled WGS sequence"/>
</dbReference>
<protein>
    <submittedName>
        <fullName evidence="1">Uncharacterized protein</fullName>
    </submittedName>
</protein>
<evidence type="ECO:0000313" key="1">
    <source>
        <dbReference type="EMBL" id="PHH05538.1"/>
    </source>
</evidence>
<proteinExistence type="predicted"/>
<dbReference type="AlphaFoldDB" id="A0A855EM51"/>
<organism evidence="1 2">
    <name type="scientific">Leclercia adecarboxylata</name>
    <dbReference type="NCBI Taxonomy" id="83655"/>
    <lineage>
        <taxon>Bacteria</taxon>
        <taxon>Pseudomonadati</taxon>
        <taxon>Pseudomonadota</taxon>
        <taxon>Gammaproteobacteria</taxon>
        <taxon>Enterobacterales</taxon>
        <taxon>Enterobacteriaceae</taxon>
        <taxon>Leclercia</taxon>
    </lineage>
</organism>
<sequence>MKNVGILAAMTLAEVGPASDVKGFFNVVLSLLENGTNGSKYPWVMEKLYRGSLAYDDLYKVKNELDSIKNEFSAILPDNIEWSSFGIDKNHSRLNFEGRSLFSVFERFFKAFDEALECTEVYYQSFNEYIPVRVGFTDAPHYIDDVNRTSEQYNALGPNDEPFWLQ</sequence>
<reference evidence="2" key="1">
    <citation type="submission" date="2017-09" db="EMBL/GenBank/DDBJ databases">
        <title>FDA dAtabase for Regulatory Grade micrObial Sequences (FDA-ARGOS): Supporting development and validation of Infectious Disease Dx tests.</title>
        <authorList>
            <person name="Minogue T."/>
            <person name="Wolcott M."/>
            <person name="Wasieloski L."/>
            <person name="Aguilar W."/>
            <person name="Moore D."/>
            <person name="Tallon L."/>
            <person name="Sadzewicz L."/>
            <person name="Ott S."/>
            <person name="Zhao X."/>
            <person name="Nagaraj S."/>
            <person name="Vavikolanu K."/>
            <person name="Aluvathingal J."/>
            <person name="Nadendla S."/>
            <person name="Sichtig H."/>
        </authorList>
    </citation>
    <scope>NUCLEOTIDE SEQUENCE [LARGE SCALE GENOMIC DNA]</scope>
    <source>
        <strain evidence="2">FDAARGOS_404</strain>
    </source>
</reference>
<dbReference type="RefSeq" id="WP_051916060.1">
    <property type="nucleotide sequence ID" value="NZ_CP049980.1"/>
</dbReference>
<dbReference type="Pfam" id="PF15601">
    <property type="entry name" value="Imm70"/>
    <property type="match status" value="1"/>
</dbReference>
<comment type="caution">
    <text evidence="1">The sequence shown here is derived from an EMBL/GenBank/DDBJ whole genome shotgun (WGS) entry which is preliminary data.</text>
</comment>
<name>A0A855EM51_9ENTR</name>
<gene>
    <name evidence="1" type="ORF">CRX53_17055</name>
</gene>
<dbReference type="InterPro" id="IPR028185">
    <property type="entry name" value="Imm70"/>
</dbReference>
<evidence type="ECO:0000313" key="2">
    <source>
        <dbReference type="Proteomes" id="UP000222768"/>
    </source>
</evidence>